<dbReference type="AlphaFoldDB" id="A0A516KH14"/>
<sequence length="215" mass="24747">MDEHIEAYLLSTIKNPKPWVLEMEQYAREHRVPIMEPLGIELLQQIIRLKKPKKILEIGTAIGYSTLRMLEANPTSHITTIERDEERYKVAQQYVNAQDTDNRISLLRGDALETVDRAKENGPYDLLFIDAAKGQYQVFFDQYSELLTEEGIVISDNVLFKGLVAKQTGENKRLDKIAQKIKRYNEYLVNHPRYKTTIIPVGDGVAISVRKNVSE</sequence>
<accession>A0A516KH14</accession>
<evidence type="ECO:0000256" key="2">
    <source>
        <dbReference type="ARBA" id="ARBA00022679"/>
    </source>
</evidence>
<feature type="binding site" evidence="4">
    <location>
        <position position="65"/>
    </location>
    <ligand>
        <name>S-adenosyl-L-methionine</name>
        <dbReference type="ChEBI" id="CHEBI:59789"/>
    </ligand>
</feature>
<gene>
    <name evidence="4" type="primary">trmR</name>
    <name evidence="5" type="ORF">FN924_11145</name>
</gene>
<comment type="catalytic activity">
    <reaction evidence="4">
        <text>5-hydroxyuridine(34) in tRNA + S-adenosyl-L-methionine = 5-methoxyuridine(34) in tRNA + S-adenosyl-L-homocysteine + H(+)</text>
        <dbReference type="Rhea" id="RHEA:60524"/>
        <dbReference type="Rhea" id="RHEA-COMP:13381"/>
        <dbReference type="Rhea" id="RHEA-COMP:15591"/>
        <dbReference type="ChEBI" id="CHEBI:15378"/>
        <dbReference type="ChEBI" id="CHEBI:57856"/>
        <dbReference type="ChEBI" id="CHEBI:59789"/>
        <dbReference type="ChEBI" id="CHEBI:136877"/>
        <dbReference type="ChEBI" id="CHEBI:143860"/>
    </reaction>
</comment>
<keyword evidence="4" id="KW-0460">Magnesium</keyword>
<name>A0A516KH14_9BACI</name>
<dbReference type="KEGG" id="aqt:FN924_11145"/>
<dbReference type="GO" id="GO:0030488">
    <property type="term" value="P:tRNA methylation"/>
    <property type="evidence" value="ECO:0007669"/>
    <property type="project" value="UniProtKB-UniRule"/>
</dbReference>
<dbReference type="OrthoDB" id="9799672at2"/>
<dbReference type="Pfam" id="PF01596">
    <property type="entry name" value="Methyltransf_3"/>
    <property type="match status" value="1"/>
</dbReference>
<feature type="binding site" evidence="4">
    <location>
        <position position="156"/>
    </location>
    <ligand>
        <name>Mg(2+)</name>
        <dbReference type="ChEBI" id="CHEBI:18420"/>
    </ligand>
</feature>
<dbReference type="InterPro" id="IPR002935">
    <property type="entry name" value="SAM_O-MeTrfase"/>
</dbReference>
<dbReference type="SUPFAM" id="SSF53335">
    <property type="entry name" value="S-adenosyl-L-methionine-dependent methyltransferases"/>
    <property type="match status" value="1"/>
</dbReference>
<dbReference type="InterPro" id="IPR043675">
    <property type="entry name" value="TrmR_methyltr"/>
</dbReference>
<dbReference type="RefSeq" id="WP_143894486.1">
    <property type="nucleotide sequence ID" value="NZ_CP041666.1"/>
</dbReference>
<dbReference type="GO" id="GO:0008757">
    <property type="term" value="F:S-adenosylmethionine-dependent methyltransferase activity"/>
    <property type="evidence" value="ECO:0007669"/>
    <property type="project" value="TreeGrafter"/>
</dbReference>
<keyword evidence="3 4" id="KW-0949">S-adenosyl-L-methionine</keyword>
<keyword evidence="4" id="KW-0819">tRNA processing</keyword>
<dbReference type="InterPro" id="IPR029063">
    <property type="entry name" value="SAM-dependent_MTases_sf"/>
</dbReference>
<feature type="binding site" evidence="4">
    <location>
        <position position="82"/>
    </location>
    <ligand>
        <name>S-adenosyl-L-methionine</name>
        <dbReference type="ChEBI" id="CHEBI:59789"/>
    </ligand>
</feature>
<dbReference type="InterPro" id="IPR050362">
    <property type="entry name" value="Cation-dep_OMT"/>
</dbReference>
<evidence type="ECO:0000256" key="3">
    <source>
        <dbReference type="ARBA" id="ARBA00022691"/>
    </source>
</evidence>
<organism evidence="5 6">
    <name type="scientific">Radiobacillus deserti</name>
    <dbReference type="NCBI Taxonomy" id="2594883"/>
    <lineage>
        <taxon>Bacteria</taxon>
        <taxon>Bacillati</taxon>
        <taxon>Bacillota</taxon>
        <taxon>Bacilli</taxon>
        <taxon>Bacillales</taxon>
        <taxon>Bacillaceae</taxon>
        <taxon>Radiobacillus</taxon>
    </lineage>
</organism>
<dbReference type="Proteomes" id="UP000315215">
    <property type="component" value="Chromosome"/>
</dbReference>
<evidence type="ECO:0000313" key="5">
    <source>
        <dbReference type="EMBL" id="QDP40691.1"/>
    </source>
</evidence>
<keyword evidence="1 4" id="KW-0489">Methyltransferase</keyword>
<feature type="binding site" evidence="4">
    <location>
        <position position="157"/>
    </location>
    <ligand>
        <name>Mg(2+)</name>
        <dbReference type="ChEBI" id="CHEBI:18420"/>
    </ligand>
</feature>
<reference evidence="5 6" key="1">
    <citation type="submission" date="2019-07" db="EMBL/GenBank/DDBJ databases">
        <authorList>
            <person name="Li J."/>
        </authorList>
    </citation>
    <scope>NUCLEOTIDE SEQUENCE [LARGE SCALE GENOMIC DNA]</scope>
    <source>
        <strain evidence="5 6">TKL69</strain>
    </source>
</reference>
<protein>
    <recommendedName>
        <fullName evidence="4">tRNA 5-hydroxyuridine methyltransferase</fullName>
        <ecNumber evidence="4">2.1.1.-</ecNumber>
    </recommendedName>
    <alternativeName>
        <fullName evidence="4">ho5U methyltransferase</fullName>
    </alternativeName>
</protein>
<evidence type="ECO:0000256" key="1">
    <source>
        <dbReference type="ARBA" id="ARBA00022603"/>
    </source>
</evidence>
<dbReference type="PANTHER" id="PTHR10509">
    <property type="entry name" value="O-METHYLTRANSFERASE-RELATED"/>
    <property type="match status" value="1"/>
</dbReference>
<feature type="binding site" evidence="4">
    <location>
        <position position="35"/>
    </location>
    <ligand>
        <name>S-adenosyl-L-methionine</name>
        <dbReference type="ChEBI" id="CHEBI:59789"/>
    </ligand>
</feature>
<keyword evidence="6" id="KW-1185">Reference proteome</keyword>
<feature type="binding site" evidence="4">
    <location>
        <begin position="110"/>
        <end position="111"/>
    </location>
    <ligand>
        <name>S-adenosyl-L-methionine</name>
        <dbReference type="ChEBI" id="CHEBI:59789"/>
    </ligand>
</feature>
<dbReference type="CDD" id="cd02440">
    <property type="entry name" value="AdoMet_MTases"/>
    <property type="match status" value="1"/>
</dbReference>
<dbReference type="GO" id="GO:0008171">
    <property type="term" value="F:O-methyltransferase activity"/>
    <property type="evidence" value="ECO:0007669"/>
    <property type="project" value="InterPro"/>
</dbReference>
<comment type="function">
    <text evidence="4">Catalyzes the methylation of 5-hydroxyuridine (ho5U) to form 5-methoxyuridine (mo5U) at position 34 in tRNAs.</text>
</comment>
<dbReference type="HAMAP" id="MF_02217">
    <property type="entry name" value="TrmR_methyltr"/>
    <property type="match status" value="1"/>
</dbReference>
<dbReference type="EMBL" id="CP041666">
    <property type="protein sequence ID" value="QDP40691.1"/>
    <property type="molecule type" value="Genomic_DNA"/>
</dbReference>
<dbReference type="Gene3D" id="3.40.50.150">
    <property type="entry name" value="Vaccinia Virus protein VP39"/>
    <property type="match status" value="1"/>
</dbReference>
<comment type="subunit">
    <text evidence="4">Homodimer.</text>
</comment>
<keyword evidence="4" id="KW-0479">Metal-binding</keyword>
<comment type="similarity">
    <text evidence="4">Belongs to the class I-like SAM-binding methyltransferase superfamily. Cation-dependent O-methyltransferase family.</text>
</comment>
<evidence type="ECO:0000256" key="4">
    <source>
        <dbReference type="HAMAP-Rule" id="MF_02217"/>
    </source>
</evidence>
<feature type="binding site" evidence="4">
    <location>
        <position position="130"/>
    </location>
    <ligand>
        <name>S-adenosyl-L-methionine</name>
        <dbReference type="ChEBI" id="CHEBI:59789"/>
    </ligand>
</feature>
<dbReference type="PROSITE" id="PS51682">
    <property type="entry name" value="SAM_OMT_I"/>
    <property type="match status" value="1"/>
</dbReference>
<proteinExistence type="inferred from homology"/>
<dbReference type="PANTHER" id="PTHR10509:SF14">
    <property type="entry name" value="CAFFEOYL-COA O-METHYLTRANSFERASE 3-RELATED"/>
    <property type="match status" value="1"/>
</dbReference>
<evidence type="ECO:0000313" key="6">
    <source>
        <dbReference type="Proteomes" id="UP000315215"/>
    </source>
</evidence>
<keyword evidence="2 4" id="KW-0808">Transferase</keyword>
<dbReference type="EC" id="2.1.1.-" evidence="4"/>
<dbReference type="GO" id="GO:0000287">
    <property type="term" value="F:magnesium ion binding"/>
    <property type="evidence" value="ECO:0007669"/>
    <property type="project" value="UniProtKB-UniRule"/>
</dbReference>
<dbReference type="GO" id="GO:0016300">
    <property type="term" value="F:tRNA (uridine) methyltransferase activity"/>
    <property type="evidence" value="ECO:0007669"/>
    <property type="project" value="UniProtKB-UniRule"/>
</dbReference>
<feature type="binding site" evidence="4">
    <location>
        <position position="130"/>
    </location>
    <ligand>
        <name>Mg(2+)</name>
        <dbReference type="ChEBI" id="CHEBI:18420"/>
    </ligand>
</feature>